<comment type="subcellular location">
    <subcellularLocation>
        <location evidence="1">Cell membrane</location>
        <topology evidence="1">Single-pass membrane protein</topology>
    </subcellularLocation>
</comment>
<keyword evidence="3" id="KW-0813">Transport</keyword>
<proteinExistence type="inferred from homology"/>
<evidence type="ECO:0000256" key="7">
    <source>
        <dbReference type="ARBA" id="ARBA00022989"/>
    </source>
</evidence>
<evidence type="ECO:0000256" key="2">
    <source>
        <dbReference type="ARBA" id="ARBA00006742"/>
    </source>
</evidence>
<evidence type="ECO:0000256" key="3">
    <source>
        <dbReference type="ARBA" id="ARBA00022448"/>
    </source>
</evidence>
<evidence type="ECO:0000313" key="13">
    <source>
        <dbReference type="Proteomes" id="UP000824135"/>
    </source>
</evidence>
<evidence type="ECO:0000256" key="6">
    <source>
        <dbReference type="ARBA" id="ARBA00022927"/>
    </source>
</evidence>
<evidence type="ECO:0000256" key="9">
    <source>
        <dbReference type="ARBA" id="ARBA00023136"/>
    </source>
</evidence>
<dbReference type="GO" id="GO:0015031">
    <property type="term" value="P:protein transport"/>
    <property type="evidence" value="ECO:0007669"/>
    <property type="project" value="UniProtKB-KW"/>
</dbReference>
<name>A0A9D1Z949_9FIRM</name>
<dbReference type="GO" id="GO:0005886">
    <property type="term" value="C:plasma membrane"/>
    <property type="evidence" value="ECO:0007669"/>
    <property type="project" value="UniProtKB-SubCell"/>
</dbReference>
<dbReference type="PANTHER" id="PTHR33909">
    <property type="entry name" value="SEC TRANSLOCON ACCESSORY COMPLEX SUBUNIT YAJC"/>
    <property type="match status" value="1"/>
</dbReference>
<comment type="caution">
    <text evidence="12">The sequence shown here is derived from an EMBL/GenBank/DDBJ whole genome shotgun (WGS) entry which is preliminary data.</text>
</comment>
<evidence type="ECO:0000256" key="11">
    <source>
        <dbReference type="SAM" id="Phobius"/>
    </source>
</evidence>
<protein>
    <submittedName>
        <fullName evidence="12">Preprotein translocase subunit YajC</fullName>
    </submittedName>
</protein>
<keyword evidence="4" id="KW-1003">Cell membrane</keyword>
<evidence type="ECO:0000256" key="10">
    <source>
        <dbReference type="SAM" id="MobiDB-lite"/>
    </source>
</evidence>
<keyword evidence="6" id="KW-0653">Protein transport</keyword>
<dbReference type="PANTHER" id="PTHR33909:SF1">
    <property type="entry name" value="SEC TRANSLOCON ACCESSORY COMPLEX SUBUNIT YAJC"/>
    <property type="match status" value="1"/>
</dbReference>
<reference evidence="12" key="1">
    <citation type="journal article" date="2021" name="PeerJ">
        <title>Extensive microbial diversity within the chicken gut microbiome revealed by metagenomics and culture.</title>
        <authorList>
            <person name="Gilroy R."/>
            <person name="Ravi A."/>
            <person name="Getino M."/>
            <person name="Pursley I."/>
            <person name="Horton D.L."/>
            <person name="Alikhan N.F."/>
            <person name="Baker D."/>
            <person name="Gharbi K."/>
            <person name="Hall N."/>
            <person name="Watson M."/>
            <person name="Adriaenssens E.M."/>
            <person name="Foster-Nyarko E."/>
            <person name="Jarju S."/>
            <person name="Secka A."/>
            <person name="Antonio M."/>
            <person name="Oren A."/>
            <person name="Chaudhuri R.R."/>
            <person name="La Ragione R."/>
            <person name="Hildebrand F."/>
            <person name="Pallen M.J."/>
        </authorList>
    </citation>
    <scope>NUCLEOTIDE SEQUENCE</scope>
    <source>
        <strain evidence="12">CHK199-9574</strain>
    </source>
</reference>
<accession>A0A9D1Z949</accession>
<keyword evidence="9 11" id="KW-0472">Membrane</keyword>
<reference evidence="12" key="2">
    <citation type="submission" date="2021-04" db="EMBL/GenBank/DDBJ databases">
        <authorList>
            <person name="Gilroy R."/>
        </authorList>
    </citation>
    <scope>NUCLEOTIDE SEQUENCE</scope>
    <source>
        <strain evidence="12">CHK199-9574</strain>
    </source>
</reference>
<feature type="compositionally biased region" description="Basic and acidic residues" evidence="10">
    <location>
        <begin position="118"/>
        <end position="131"/>
    </location>
</feature>
<dbReference type="Proteomes" id="UP000824135">
    <property type="component" value="Unassembled WGS sequence"/>
</dbReference>
<dbReference type="AlphaFoldDB" id="A0A9D1Z949"/>
<keyword evidence="7 11" id="KW-1133">Transmembrane helix</keyword>
<feature type="compositionally biased region" description="Low complexity" evidence="10">
    <location>
        <begin position="107"/>
        <end position="117"/>
    </location>
</feature>
<evidence type="ECO:0000256" key="4">
    <source>
        <dbReference type="ARBA" id="ARBA00022475"/>
    </source>
</evidence>
<feature type="region of interest" description="Disordered" evidence="10">
    <location>
        <begin position="100"/>
        <end position="139"/>
    </location>
</feature>
<keyword evidence="8" id="KW-0811">Translocation</keyword>
<feature type="transmembrane region" description="Helical" evidence="11">
    <location>
        <begin position="12"/>
        <end position="33"/>
    </location>
</feature>
<sequence>MATNLLASNGAMSWIFIGIIAALLIAFFVWSYISQKKKQKNFNETINAIKPGSKVKTIGGVCGEVVEINDDENTFVLKTGTSDGEYSYLKFDKQAIYQTDAKPEPAAPAAPAAAAAPAEEKKADEEKPAEEKSEEEENK</sequence>
<comment type="similarity">
    <text evidence="2">Belongs to the YajC family.</text>
</comment>
<dbReference type="SMART" id="SM01323">
    <property type="entry name" value="YajC"/>
    <property type="match status" value="1"/>
</dbReference>
<evidence type="ECO:0000313" key="12">
    <source>
        <dbReference type="EMBL" id="HIY78549.1"/>
    </source>
</evidence>
<dbReference type="Pfam" id="PF02699">
    <property type="entry name" value="YajC"/>
    <property type="match status" value="1"/>
</dbReference>
<evidence type="ECO:0000256" key="5">
    <source>
        <dbReference type="ARBA" id="ARBA00022692"/>
    </source>
</evidence>
<organism evidence="12 13">
    <name type="scientific">Candidatus Borkfalkia excrementavium</name>
    <dbReference type="NCBI Taxonomy" id="2838505"/>
    <lineage>
        <taxon>Bacteria</taxon>
        <taxon>Bacillati</taxon>
        <taxon>Bacillota</taxon>
        <taxon>Clostridia</taxon>
        <taxon>Christensenellales</taxon>
        <taxon>Christensenellaceae</taxon>
        <taxon>Candidatus Borkfalkia</taxon>
    </lineage>
</organism>
<evidence type="ECO:0000256" key="1">
    <source>
        <dbReference type="ARBA" id="ARBA00004162"/>
    </source>
</evidence>
<dbReference type="EMBL" id="DXCO01000037">
    <property type="protein sequence ID" value="HIY78549.1"/>
    <property type="molecule type" value="Genomic_DNA"/>
</dbReference>
<evidence type="ECO:0000256" key="8">
    <source>
        <dbReference type="ARBA" id="ARBA00023010"/>
    </source>
</evidence>
<keyword evidence="5 11" id="KW-0812">Transmembrane</keyword>
<gene>
    <name evidence="12" type="ORF">H9728_05845</name>
</gene>
<dbReference type="InterPro" id="IPR003849">
    <property type="entry name" value="Preprotein_translocase_YajC"/>
</dbReference>